<dbReference type="GO" id="GO:0042953">
    <property type="term" value="P:lipoprotein transport"/>
    <property type="evidence" value="ECO:0007669"/>
    <property type="project" value="InterPro"/>
</dbReference>
<feature type="transmembrane region" description="Helical" evidence="8">
    <location>
        <begin position="399"/>
        <end position="419"/>
    </location>
</feature>
<protein>
    <submittedName>
        <fullName evidence="11">Lipoprotein-releasing ABC transporter permease subunit</fullName>
    </submittedName>
</protein>
<dbReference type="InterPro" id="IPR051447">
    <property type="entry name" value="Lipoprotein-release_system"/>
</dbReference>
<evidence type="ECO:0000256" key="6">
    <source>
        <dbReference type="ARBA" id="ARBA00022989"/>
    </source>
</evidence>
<evidence type="ECO:0000313" key="12">
    <source>
        <dbReference type="Proteomes" id="UP001214043"/>
    </source>
</evidence>
<dbReference type="Pfam" id="PF02687">
    <property type="entry name" value="FtsX"/>
    <property type="match status" value="1"/>
</dbReference>
<evidence type="ECO:0000313" key="11">
    <source>
        <dbReference type="EMBL" id="WDI31025.1"/>
    </source>
</evidence>
<dbReference type="GO" id="GO:0098797">
    <property type="term" value="C:plasma membrane protein complex"/>
    <property type="evidence" value="ECO:0007669"/>
    <property type="project" value="TreeGrafter"/>
</dbReference>
<organism evidence="11 12">
    <name type="scientific">Hyphococcus flavus</name>
    <dbReference type="NCBI Taxonomy" id="1866326"/>
    <lineage>
        <taxon>Bacteria</taxon>
        <taxon>Pseudomonadati</taxon>
        <taxon>Pseudomonadota</taxon>
        <taxon>Alphaproteobacteria</taxon>
        <taxon>Parvularculales</taxon>
        <taxon>Parvularculaceae</taxon>
        <taxon>Hyphococcus</taxon>
    </lineage>
</organism>
<comment type="subcellular location">
    <subcellularLocation>
        <location evidence="1">Cell membrane</location>
        <topology evidence="1">Multi-pass membrane protein</topology>
    </subcellularLocation>
</comment>
<dbReference type="NCBIfam" id="TIGR02212">
    <property type="entry name" value="lolCE"/>
    <property type="match status" value="1"/>
</dbReference>
<keyword evidence="5 8" id="KW-0812">Transmembrane</keyword>
<evidence type="ECO:0000256" key="8">
    <source>
        <dbReference type="SAM" id="Phobius"/>
    </source>
</evidence>
<proteinExistence type="inferred from homology"/>
<dbReference type="PANTHER" id="PTHR30489">
    <property type="entry name" value="LIPOPROTEIN-RELEASING SYSTEM TRANSMEMBRANE PROTEIN LOLE"/>
    <property type="match status" value="1"/>
</dbReference>
<keyword evidence="4" id="KW-1003">Cell membrane</keyword>
<evidence type="ECO:0000256" key="2">
    <source>
        <dbReference type="ARBA" id="ARBA00005236"/>
    </source>
</evidence>
<keyword evidence="6 8" id="KW-1133">Transmembrane helix</keyword>
<dbReference type="EMBL" id="CP118166">
    <property type="protein sequence ID" value="WDI31025.1"/>
    <property type="molecule type" value="Genomic_DNA"/>
</dbReference>
<evidence type="ECO:0000259" key="10">
    <source>
        <dbReference type="Pfam" id="PF12704"/>
    </source>
</evidence>
<dbReference type="Pfam" id="PF12704">
    <property type="entry name" value="MacB_PCD"/>
    <property type="match status" value="1"/>
</dbReference>
<keyword evidence="12" id="KW-1185">Reference proteome</keyword>
<feature type="transmembrane region" description="Helical" evidence="8">
    <location>
        <begin position="293"/>
        <end position="314"/>
    </location>
</feature>
<dbReference type="AlphaFoldDB" id="A0AAE9ZCM4"/>
<dbReference type="Proteomes" id="UP001214043">
    <property type="component" value="Chromosome"/>
</dbReference>
<feature type="domain" description="ABC3 transporter permease C-terminal" evidence="9">
    <location>
        <begin position="293"/>
        <end position="426"/>
    </location>
</feature>
<comment type="similarity">
    <text evidence="2">Belongs to the ABC-4 integral membrane protein family. LolC/E subfamily.</text>
</comment>
<evidence type="ECO:0000256" key="3">
    <source>
        <dbReference type="ARBA" id="ARBA00022448"/>
    </source>
</evidence>
<accession>A0AAE9ZCM4</accession>
<dbReference type="KEGG" id="hfl:PUV54_13790"/>
<gene>
    <name evidence="11" type="ORF">PUV54_13790</name>
</gene>
<reference evidence="11" key="1">
    <citation type="submission" date="2023-02" db="EMBL/GenBank/DDBJ databases">
        <title>Genome sequence of Hyphococcus flavus.</title>
        <authorList>
            <person name="Rong J.-C."/>
            <person name="Zhao Q."/>
            <person name="Yi M."/>
            <person name="Wu J.-Y."/>
        </authorList>
    </citation>
    <scope>NUCLEOTIDE SEQUENCE</scope>
    <source>
        <strain evidence="11">MCCC 1K03223</strain>
    </source>
</reference>
<feature type="transmembrane region" description="Helical" evidence="8">
    <location>
        <begin position="36"/>
        <end position="57"/>
    </location>
</feature>
<keyword evidence="11" id="KW-0449">Lipoprotein</keyword>
<evidence type="ECO:0000256" key="5">
    <source>
        <dbReference type="ARBA" id="ARBA00022692"/>
    </source>
</evidence>
<feature type="transmembrane region" description="Helical" evidence="8">
    <location>
        <begin position="334"/>
        <end position="362"/>
    </location>
</feature>
<evidence type="ECO:0000259" key="9">
    <source>
        <dbReference type="Pfam" id="PF02687"/>
    </source>
</evidence>
<dbReference type="InterPro" id="IPR025857">
    <property type="entry name" value="MacB_PCD"/>
</dbReference>
<name>A0AAE9ZCM4_9PROT</name>
<dbReference type="PANTHER" id="PTHR30489:SF0">
    <property type="entry name" value="LIPOPROTEIN-RELEASING SYSTEM TRANSMEMBRANE PROTEIN LOLE"/>
    <property type="match status" value="1"/>
</dbReference>
<evidence type="ECO:0000256" key="4">
    <source>
        <dbReference type="ARBA" id="ARBA00022475"/>
    </source>
</evidence>
<dbReference type="InterPro" id="IPR003838">
    <property type="entry name" value="ABC3_permease_C"/>
</dbReference>
<sequence>MASETTLTPARTRPFSFFEWMVARRYLAATKSGKGVSLISIIAFAGIMLAVAALISVMSIMQGFRLTLLDQLLGVNGHAHVLHADDTPVDNYDAIARALTQVEGVRDATPLIELPVFASANGETGMVVRGVRRDDILRNRYVTGADHVVTGSFENFGIGEKGGTEIALGSRIASQLGVRVGDPITLISGQGPETAFGRTLRRKTYTLGAVFHVGNAEYDAIYGYMPLEQAQLFFGFDDDTVQMIEVFVENPEQIKSYREPLMSVAPDTRIRDWQQRFQSYFNALQIERFAMRLVLFLIVIVATLNIITGLIMLVKDKTGDIAVLRTMGATQGSVMRIFVLSGALIGVLGTIAGIMLGSLFVLNIDAIENGLSAIFRTDLFPAEVYFLDGVPAKLELKEVTLIAGFSLFMSLITTLYPAWRAARLDPVEALRYE</sequence>
<dbReference type="RefSeq" id="WP_274492847.1">
    <property type="nucleotide sequence ID" value="NZ_CP118166.1"/>
</dbReference>
<evidence type="ECO:0000256" key="1">
    <source>
        <dbReference type="ARBA" id="ARBA00004651"/>
    </source>
</evidence>
<feature type="domain" description="MacB-like periplasmic core" evidence="10">
    <location>
        <begin position="40"/>
        <end position="257"/>
    </location>
</feature>
<keyword evidence="3" id="KW-0813">Transport</keyword>
<dbReference type="GO" id="GO:0044874">
    <property type="term" value="P:lipoprotein localization to outer membrane"/>
    <property type="evidence" value="ECO:0007669"/>
    <property type="project" value="TreeGrafter"/>
</dbReference>
<keyword evidence="7 8" id="KW-0472">Membrane</keyword>
<evidence type="ECO:0000256" key="7">
    <source>
        <dbReference type="ARBA" id="ARBA00023136"/>
    </source>
</evidence>
<dbReference type="InterPro" id="IPR011925">
    <property type="entry name" value="LolCE_TM"/>
</dbReference>